<comment type="catalytic activity">
    <reaction evidence="10">
        <text>isopentenyl diphosphate = dimethylallyl diphosphate</text>
        <dbReference type="Rhea" id="RHEA:23284"/>
        <dbReference type="ChEBI" id="CHEBI:57623"/>
        <dbReference type="ChEBI" id="CHEBI:128769"/>
        <dbReference type="EC" id="5.3.3.2"/>
    </reaction>
</comment>
<proteinExistence type="inferred from homology"/>
<keyword evidence="7 10" id="KW-0464">Manganese</keyword>
<feature type="active site" evidence="10 11">
    <location>
        <position position="66"/>
    </location>
</feature>
<dbReference type="PANTHER" id="PTHR10885:SF0">
    <property type="entry name" value="ISOPENTENYL-DIPHOSPHATE DELTA-ISOMERASE"/>
    <property type="match status" value="1"/>
</dbReference>
<comment type="pathway">
    <text evidence="1 10">Isoprenoid biosynthesis; dimethylallyl diphosphate biosynthesis; dimethylallyl diphosphate from isopentenyl diphosphate: step 1/1.</text>
</comment>
<comment type="cofactor">
    <cofactor evidence="10">
        <name>Mn(2+)</name>
        <dbReference type="ChEBI" id="CHEBI:29035"/>
    </cofactor>
    <text evidence="10">Binds 1 Mn(2+) ion per subunit.</text>
</comment>
<dbReference type="PROSITE" id="PS51462">
    <property type="entry name" value="NUDIX"/>
    <property type="match status" value="1"/>
</dbReference>
<dbReference type="GeneID" id="93389819"/>
<comment type="function">
    <text evidence="10">Catalyzes the 1,3-allylic rearrangement of the homoallylic substrate isopentenyl (IPP) to its highly electrophilic allylic isomer, dimethylallyl diphosphate (DMAPP).</text>
</comment>
<evidence type="ECO:0000256" key="3">
    <source>
        <dbReference type="ARBA" id="ARBA00012057"/>
    </source>
</evidence>
<evidence type="ECO:0000256" key="1">
    <source>
        <dbReference type="ARBA" id="ARBA00004826"/>
    </source>
</evidence>
<evidence type="ECO:0000256" key="9">
    <source>
        <dbReference type="ARBA" id="ARBA00023235"/>
    </source>
</evidence>
<evidence type="ECO:0000256" key="6">
    <source>
        <dbReference type="ARBA" id="ARBA00022842"/>
    </source>
</evidence>
<comment type="subcellular location">
    <subcellularLocation>
        <location evidence="10">Cytoplasm</location>
    </subcellularLocation>
</comment>
<comment type="subunit">
    <text evidence="10">Homodimer.</text>
</comment>
<evidence type="ECO:0000256" key="11">
    <source>
        <dbReference type="PIRSR" id="PIRSR018427-1"/>
    </source>
</evidence>
<dbReference type="PANTHER" id="PTHR10885">
    <property type="entry name" value="ISOPENTENYL-DIPHOSPHATE DELTA-ISOMERASE"/>
    <property type="match status" value="1"/>
</dbReference>
<evidence type="ECO:0000256" key="4">
    <source>
        <dbReference type="ARBA" id="ARBA00022490"/>
    </source>
</evidence>
<dbReference type="Proteomes" id="UP000584405">
    <property type="component" value="Unassembled WGS sequence"/>
</dbReference>
<sequence>MPLTEVVLVDENDRPTGVMEKQEAHVKGVLHRAITVYVFNSRQQLLLQQRAVEKYHSGGLWSNTCCSHPAPGEETLQAAHRRLYEEMGLRCALTPMFTLTYRLPLDNGLIEHELGHVYFGVTDDVPQMNPDEVSNYAYESIDEIAQRMATTPDQFTAWFQLTFARIPDYWQTFQSEQSHELKQSH</sequence>
<dbReference type="AlphaFoldDB" id="A0AAW3RQ80"/>
<dbReference type="Pfam" id="PF00293">
    <property type="entry name" value="NUDIX"/>
    <property type="match status" value="1"/>
</dbReference>
<dbReference type="NCBIfam" id="TIGR02150">
    <property type="entry name" value="IPP_isom_1"/>
    <property type="match status" value="1"/>
</dbReference>
<keyword evidence="8 10" id="KW-0414">Isoprene biosynthesis</keyword>
<reference evidence="13 14" key="1">
    <citation type="submission" date="2020-07" db="EMBL/GenBank/DDBJ databases">
        <title>Updated taxonomy of Pectobacterium genus in the CIRM-CFBP bacterial collection: when new species reveal old endemic population.</title>
        <authorList>
            <person name="Pedron J."/>
            <person name="Barny M.A."/>
            <person name="Portier P."/>
        </authorList>
    </citation>
    <scope>NUCLEOTIDE SEQUENCE [LARGE SCALE GENOMIC DNA]</scope>
    <source>
        <strain evidence="13 14">CFBP5669</strain>
    </source>
</reference>
<evidence type="ECO:0000259" key="12">
    <source>
        <dbReference type="PROSITE" id="PS51462"/>
    </source>
</evidence>
<dbReference type="SUPFAM" id="SSF55811">
    <property type="entry name" value="Nudix"/>
    <property type="match status" value="1"/>
</dbReference>
<keyword evidence="6 10" id="KW-0460">Magnesium</keyword>
<feature type="domain" description="Nudix hydrolase" evidence="12">
    <location>
        <begin position="29"/>
        <end position="161"/>
    </location>
</feature>
<dbReference type="HAMAP" id="MF_00202">
    <property type="entry name" value="Idi"/>
    <property type="match status" value="1"/>
</dbReference>
<name>A0AAW3RQ80_9GAMM</name>
<dbReference type="InterPro" id="IPR000086">
    <property type="entry name" value="NUDIX_hydrolase_dom"/>
</dbReference>
<dbReference type="GO" id="GO:0050992">
    <property type="term" value="P:dimethylallyl diphosphate biosynthetic process"/>
    <property type="evidence" value="ECO:0007669"/>
    <property type="project" value="UniProtKB-UniRule"/>
</dbReference>
<dbReference type="GO" id="GO:0005737">
    <property type="term" value="C:cytoplasm"/>
    <property type="evidence" value="ECO:0007669"/>
    <property type="project" value="UniProtKB-SubCell"/>
</dbReference>
<feature type="binding site" evidence="10">
    <location>
        <position position="86"/>
    </location>
    <ligand>
        <name>Mg(2+)</name>
        <dbReference type="ChEBI" id="CHEBI:18420"/>
    </ligand>
</feature>
<dbReference type="InterPro" id="IPR011876">
    <property type="entry name" value="IsopentenylPP_isomerase_typ1"/>
</dbReference>
<feature type="binding site" evidence="10">
    <location>
        <position position="25"/>
    </location>
    <ligand>
        <name>Mn(2+)</name>
        <dbReference type="ChEBI" id="CHEBI:29035"/>
    </ligand>
</feature>
<dbReference type="Gene3D" id="3.90.79.10">
    <property type="entry name" value="Nucleoside Triphosphate Pyrophosphohydrolase"/>
    <property type="match status" value="1"/>
</dbReference>
<dbReference type="PIRSF" id="PIRSF018427">
    <property type="entry name" value="Isopntndiph_ism"/>
    <property type="match status" value="1"/>
</dbReference>
<organism evidence="13 14">
    <name type="scientific">Pectobacterium versatile</name>
    <dbReference type="NCBI Taxonomy" id="2488639"/>
    <lineage>
        <taxon>Bacteria</taxon>
        <taxon>Pseudomonadati</taxon>
        <taxon>Pseudomonadota</taxon>
        <taxon>Gammaproteobacteria</taxon>
        <taxon>Enterobacterales</taxon>
        <taxon>Pectobacteriaceae</taxon>
        <taxon>Pectobacterium</taxon>
    </lineage>
</organism>
<feature type="active site" evidence="10 11">
    <location>
        <position position="113"/>
    </location>
</feature>
<comment type="cofactor">
    <cofactor evidence="10">
        <name>Mg(2+)</name>
        <dbReference type="ChEBI" id="CHEBI:18420"/>
    </cofactor>
    <text evidence="10">Binds 1 Mg(2+) ion per subunit. The magnesium ion binds only when substrate is bound.</text>
</comment>
<accession>A0AAW3RQ80</accession>
<keyword evidence="4 10" id="KW-0963">Cytoplasm</keyword>
<feature type="binding site" evidence="10">
    <location>
        <position position="31"/>
    </location>
    <ligand>
        <name>Mn(2+)</name>
        <dbReference type="ChEBI" id="CHEBI:29035"/>
    </ligand>
</feature>
<dbReference type="NCBIfam" id="NF002995">
    <property type="entry name" value="PRK03759.1"/>
    <property type="match status" value="1"/>
</dbReference>
<evidence type="ECO:0000256" key="10">
    <source>
        <dbReference type="HAMAP-Rule" id="MF_00202"/>
    </source>
</evidence>
<evidence type="ECO:0000256" key="5">
    <source>
        <dbReference type="ARBA" id="ARBA00022723"/>
    </source>
</evidence>
<dbReference type="EMBL" id="JACDRT010000007">
    <property type="protein sequence ID" value="MBA0159518.1"/>
    <property type="molecule type" value="Genomic_DNA"/>
</dbReference>
<dbReference type="InterPro" id="IPR056375">
    <property type="entry name" value="Idi_bact"/>
</dbReference>
<evidence type="ECO:0000313" key="14">
    <source>
        <dbReference type="Proteomes" id="UP000584405"/>
    </source>
</evidence>
<protein>
    <recommendedName>
        <fullName evidence="3 10">Isopentenyl-diphosphate Delta-isomerase</fullName>
        <shortName evidence="10">IPP isomerase</shortName>
        <ecNumber evidence="3 10">5.3.3.2</ecNumber>
    </recommendedName>
    <alternativeName>
        <fullName evidence="10">IPP:DMAPP isomerase</fullName>
    </alternativeName>
    <alternativeName>
        <fullName evidence="10">Isopentenyl pyrophosphate isomerase</fullName>
    </alternativeName>
</protein>
<dbReference type="EC" id="5.3.3.2" evidence="3 10"/>
<keyword evidence="5 10" id="KW-0479">Metal-binding</keyword>
<comment type="similarity">
    <text evidence="2 10">Belongs to the IPP isomerase type 1 family.</text>
</comment>
<dbReference type="CDD" id="cd02885">
    <property type="entry name" value="NUDIX_IPP_Isomerase"/>
    <property type="match status" value="1"/>
</dbReference>
<dbReference type="RefSeq" id="WP_125232605.1">
    <property type="nucleotide sequence ID" value="NZ_CAKLIC010000003.1"/>
</dbReference>
<feature type="binding site" evidence="10">
    <location>
        <position position="68"/>
    </location>
    <ligand>
        <name>Mn(2+)</name>
        <dbReference type="ChEBI" id="CHEBI:29035"/>
    </ligand>
</feature>
<feature type="binding site" evidence="10">
    <location>
        <position position="113"/>
    </location>
    <ligand>
        <name>Mn(2+)</name>
        <dbReference type="ChEBI" id="CHEBI:29035"/>
    </ligand>
</feature>
<evidence type="ECO:0000256" key="2">
    <source>
        <dbReference type="ARBA" id="ARBA00007579"/>
    </source>
</evidence>
<evidence type="ECO:0000256" key="8">
    <source>
        <dbReference type="ARBA" id="ARBA00023229"/>
    </source>
</evidence>
<evidence type="ECO:0000313" key="13">
    <source>
        <dbReference type="EMBL" id="MBA0159518.1"/>
    </source>
</evidence>
<feature type="binding site" evidence="10">
    <location>
        <position position="111"/>
    </location>
    <ligand>
        <name>Mn(2+)</name>
        <dbReference type="ChEBI" id="CHEBI:29035"/>
    </ligand>
</feature>
<dbReference type="GO" id="GO:0004452">
    <property type="term" value="F:isopentenyl-diphosphate delta-isomerase activity"/>
    <property type="evidence" value="ECO:0007669"/>
    <property type="project" value="UniProtKB-UniRule"/>
</dbReference>
<comment type="caution">
    <text evidence="13">The sequence shown here is derived from an EMBL/GenBank/DDBJ whole genome shotgun (WGS) entry which is preliminary data.</text>
</comment>
<evidence type="ECO:0000256" key="7">
    <source>
        <dbReference type="ARBA" id="ARBA00023211"/>
    </source>
</evidence>
<dbReference type="GO" id="GO:0046872">
    <property type="term" value="F:metal ion binding"/>
    <property type="evidence" value="ECO:0007669"/>
    <property type="project" value="UniProtKB-KW"/>
</dbReference>
<dbReference type="InterPro" id="IPR015797">
    <property type="entry name" value="NUDIX_hydrolase-like_dom_sf"/>
</dbReference>
<keyword evidence="9 10" id="KW-0413">Isomerase</keyword>
<dbReference type="GO" id="GO:0009240">
    <property type="term" value="P:isopentenyl diphosphate biosynthetic process"/>
    <property type="evidence" value="ECO:0007669"/>
    <property type="project" value="TreeGrafter"/>
</dbReference>
<gene>
    <name evidence="10 13" type="primary">idi</name>
    <name evidence="13" type="ORF">H0253_11775</name>
</gene>